<reference evidence="2 3" key="1">
    <citation type="submission" date="2019-05" db="EMBL/GenBank/DDBJ databases">
        <title>Another draft genome of Portunus trituberculatus and its Hox gene families provides insights of decapod evolution.</title>
        <authorList>
            <person name="Jeong J.-H."/>
            <person name="Song I."/>
            <person name="Kim S."/>
            <person name="Choi T."/>
            <person name="Kim D."/>
            <person name="Ryu S."/>
            <person name="Kim W."/>
        </authorList>
    </citation>
    <scope>NUCLEOTIDE SEQUENCE [LARGE SCALE GENOMIC DNA]</scope>
    <source>
        <tissue evidence="2">Muscle</tissue>
    </source>
</reference>
<feature type="region of interest" description="Disordered" evidence="1">
    <location>
        <begin position="1"/>
        <end position="59"/>
    </location>
</feature>
<gene>
    <name evidence="2" type="ORF">E2C01_077716</name>
</gene>
<organism evidence="2 3">
    <name type="scientific">Portunus trituberculatus</name>
    <name type="common">Swimming crab</name>
    <name type="synonym">Neptunus trituberculatus</name>
    <dbReference type="NCBI Taxonomy" id="210409"/>
    <lineage>
        <taxon>Eukaryota</taxon>
        <taxon>Metazoa</taxon>
        <taxon>Ecdysozoa</taxon>
        <taxon>Arthropoda</taxon>
        <taxon>Crustacea</taxon>
        <taxon>Multicrustacea</taxon>
        <taxon>Malacostraca</taxon>
        <taxon>Eumalacostraca</taxon>
        <taxon>Eucarida</taxon>
        <taxon>Decapoda</taxon>
        <taxon>Pleocyemata</taxon>
        <taxon>Brachyura</taxon>
        <taxon>Eubrachyura</taxon>
        <taxon>Portunoidea</taxon>
        <taxon>Portunidae</taxon>
        <taxon>Portuninae</taxon>
        <taxon>Portunus</taxon>
    </lineage>
</organism>
<name>A0A5B7IMT1_PORTR</name>
<sequence>MRTSLGRTKKWRGITQGKERPEGKRRRGEARMGGEAMRQHWNKRGEVVKDNTRPERAKI</sequence>
<protein>
    <submittedName>
        <fullName evidence="2">Uncharacterized protein</fullName>
    </submittedName>
</protein>
<feature type="compositionally biased region" description="Basic and acidic residues" evidence="1">
    <location>
        <begin position="43"/>
        <end position="59"/>
    </location>
</feature>
<dbReference type="EMBL" id="VSRR010061301">
    <property type="protein sequence ID" value="MPC83027.1"/>
    <property type="molecule type" value="Genomic_DNA"/>
</dbReference>
<dbReference type="AlphaFoldDB" id="A0A5B7IMT1"/>
<evidence type="ECO:0000256" key="1">
    <source>
        <dbReference type="SAM" id="MobiDB-lite"/>
    </source>
</evidence>
<dbReference type="Proteomes" id="UP000324222">
    <property type="component" value="Unassembled WGS sequence"/>
</dbReference>
<keyword evidence="3" id="KW-1185">Reference proteome</keyword>
<evidence type="ECO:0000313" key="2">
    <source>
        <dbReference type="EMBL" id="MPC83027.1"/>
    </source>
</evidence>
<accession>A0A5B7IMT1</accession>
<comment type="caution">
    <text evidence="2">The sequence shown here is derived from an EMBL/GenBank/DDBJ whole genome shotgun (WGS) entry which is preliminary data.</text>
</comment>
<evidence type="ECO:0000313" key="3">
    <source>
        <dbReference type="Proteomes" id="UP000324222"/>
    </source>
</evidence>
<proteinExistence type="predicted"/>